<dbReference type="InterPro" id="IPR010982">
    <property type="entry name" value="Lambda_DNA-bd_dom_sf"/>
</dbReference>
<protein>
    <submittedName>
        <fullName evidence="2">Transcriptional regulator with XRE-family HTH domain</fullName>
    </submittedName>
</protein>
<dbReference type="InterPro" id="IPR001387">
    <property type="entry name" value="Cro/C1-type_HTH"/>
</dbReference>
<reference evidence="2 3" key="1">
    <citation type="submission" date="2023-07" db="EMBL/GenBank/DDBJ databases">
        <title>Genomic Encyclopedia of Type Strains, Phase IV (KMG-IV): sequencing the most valuable type-strain genomes for metagenomic binning, comparative biology and taxonomic classification.</title>
        <authorList>
            <person name="Goeker M."/>
        </authorList>
    </citation>
    <scope>NUCLEOTIDE SEQUENCE [LARGE SCALE GENOMIC DNA]</scope>
    <source>
        <strain evidence="2 3">DSM 16419</strain>
    </source>
</reference>
<evidence type="ECO:0000259" key="1">
    <source>
        <dbReference type="PROSITE" id="PS50943"/>
    </source>
</evidence>
<comment type="caution">
    <text evidence="2">The sequence shown here is derived from an EMBL/GenBank/DDBJ whole genome shotgun (WGS) entry which is preliminary data.</text>
</comment>
<dbReference type="Pfam" id="PF01381">
    <property type="entry name" value="HTH_3"/>
    <property type="match status" value="1"/>
</dbReference>
<dbReference type="PROSITE" id="PS50943">
    <property type="entry name" value="HTH_CROC1"/>
    <property type="match status" value="1"/>
</dbReference>
<dbReference type="Gene3D" id="1.10.260.40">
    <property type="entry name" value="lambda repressor-like DNA-binding domains"/>
    <property type="match status" value="1"/>
</dbReference>
<organism evidence="2 3">
    <name type="scientific">Planomicrobium stackebrandtii</name>
    <dbReference type="NCBI Taxonomy" id="253160"/>
    <lineage>
        <taxon>Bacteria</taxon>
        <taxon>Bacillati</taxon>
        <taxon>Bacillota</taxon>
        <taxon>Bacilli</taxon>
        <taxon>Bacillales</taxon>
        <taxon>Caryophanaceae</taxon>
        <taxon>Planomicrobium</taxon>
    </lineage>
</organism>
<dbReference type="Proteomes" id="UP001241988">
    <property type="component" value="Unassembled WGS sequence"/>
</dbReference>
<dbReference type="SUPFAM" id="SSF47413">
    <property type="entry name" value="lambda repressor-like DNA-binding domains"/>
    <property type="match status" value="1"/>
</dbReference>
<feature type="domain" description="HTH cro/C1-type" evidence="1">
    <location>
        <begin position="13"/>
        <end position="67"/>
    </location>
</feature>
<evidence type="ECO:0000313" key="3">
    <source>
        <dbReference type="Proteomes" id="UP001241988"/>
    </source>
</evidence>
<dbReference type="EMBL" id="JAUSWB010000001">
    <property type="protein sequence ID" value="MDQ0427209.1"/>
    <property type="molecule type" value="Genomic_DNA"/>
</dbReference>
<sequence>MLNEPCNGFGEFIQVSRELNNLSVEMLAGRLGVSKNIVERLESESLYPSYSLIVKLSNVLNVNESKLNDFIWCENKKCGNLA</sequence>
<proteinExistence type="predicted"/>
<accession>A0ABU0GQF4</accession>
<dbReference type="RefSeq" id="WP_308785541.1">
    <property type="nucleotide sequence ID" value="NZ_JAUSWB010000001.1"/>
</dbReference>
<keyword evidence="3" id="KW-1185">Reference proteome</keyword>
<dbReference type="SMART" id="SM00530">
    <property type="entry name" value="HTH_XRE"/>
    <property type="match status" value="1"/>
</dbReference>
<gene>
    <name evidence="2" type="ORF">QOZ98_000034</name>
</gene>
<name>A0ABU0GQF4_9BACL</name>
<dbReference type="CDD" id="cd00093">
    <property type="entry name" value="HTH_XRE"/>
    <property type="match status" value="1"/>
</dbReference>
<evidence type="ECO:0000313" key="2">
    <source>
        <dbReference type="EMBL" id="MDQ0427209.1"/>
    </source>
</evidence>